<dbReference type="CDD" id="cd09582">
    <property type="entry name" value="SAM_Scm-like-3MBT3_4"/>
    <property type="match status" value="1"/>
</dbReference>
<dbReference type="InterPro" id="IPR001660">
    <property type="entry name" value="SAM"/>
</dbReference>
<accession>A0ABQ8LG60</accession>
<dbReference type="Pfam" id="PF00536">
    <property type="entry name" value="SAM_1"/>
    <property type="match status" value="1"/>
</dbReference>
<dbReference type="EMBL" id="JACTAM010000024">
    <property type="protein sequence ID" value="KAI2648731.1"/>
    <property type="molecule type" value="Genomic_DNA"/>
</dbReference>
<dbReference type="InterPro" id="IPR013761">
    <property type="entry name" value="SAM/pointed_sf"/>
</dbReference>
<dbReference type="SUPFAM" id="SSF47769">
    <property type="entry name" value="SAM/Pointed domain"/>
    <property type="match status" value="1"/>
</dbReference>
<dbReference type="Gene3D" id="1.10.150.50">
    <property type="entry name" value="Transcription Factor, Ets-1"/>
    <property type="match status" value="1"/>
</dbReference>
<dbReference type="SMART" id="SM00454">
    <property type="entry name" value="SAM"/>
    <property type="match status" value="1"/>
</dbReference>
<organism evidence="2 3">
    <name type="scientific">Labeo rohita</name>
    <name type="common">Indian major carp</name>
    <name type="synonym">Cyprinus rohita</name>
    <dbReference type="NCBI Taxonomy" id="84645"/>
    <lineage>
        <taxon>Eukaryota</taxon>
        <taxon>Metazoa</taxon>
        <taxon>Chordata</taxon>
        <taxon>Craniata</taxon>
        <taxon>Vertebrata</taxon>
        <taxon>Euteleostomi</taxon>
        <taxon>Actinopterygii</taxon>
        <taxon>Neopterygii</taxon>
        <taxon>Teleostei</taxon>
        <taxon>Ostariophysi</taxon>
        <taxon>Cypriniformes</taxon>
        <taxon>Cyprinidae</taxon>
        <taxon>Labeoninae</taxon>
        <taxon>Labeonini</taxon>
        <taxon>Labeo</taxon>
    </lineage>
</organism>
<name>A0ABQ8LG60_LABRO</name>
<gene>
    <name evidence="2" type="ORF">H4Q32_019842</name>
</gene>
<evidence type="ECO:0000259" key="1">
    <source>
        <dbReference type="PROSITE" id="PS50105"/>
    </source>
</evidence>
<evidence type="ECO:0000313" key="2">
    <source>
        <dbReference type="EMBL" id="KAI2648731.1"/>
    </source>
</evidence>
<sequence>MLFNRRQTERQCFLRVYVANERKQTERVFSYIICLLSVTDVCVCFSERNMDSLQQALHQSVFLSAMSAHPSRDLPLCWEQHCKLLPGVAGVQASRVAHWTVEEVADFIHSLPGCEEQAKQFREEQIDGKAFLLLTQRDIVKIMSVKLGPALKIYNSILMFKHAEDKNQPAAGDADT</sequence>
<comment type="caution">
    <text evidence="2">The sequence shown here is derived from an EMBL/GenBank/DDBJ whole genome shotgun (WGS) entry which is preliminary data.</text>
</comment>
<proteinExistence type="predicted"/>
<dbReference type="PROSITE" id="PS50105">
    <property type="entry name" value="SAM_DOMAIN"/>
    <property type="match status" value="1"/>
</dbReference>
<dbReference type="PANTHER" id="PTHR12247:SF131">
    <property type="entry name" value="LD05287P"/>
    <property type="match status" value="1"/>
</dbReference>
<evidence type="ECO:0000313" key="3">
    <source>
        <dbReference type="Proteomes" id="UP000830375"/>
    </source>
</evidence>
<feature type="domain" description="SAM" evidence="1">
    <location>
        <begin position="99"/>
        <end position="163"/>
    </location>
</feature>
<dbReference type="PANTHER" id="PTHR12247">
    <property type="entry name" value="POLYCOMB GROUP PROTEIN"/>
    <property type="match status" value="1"/>
</dbReference>
<keyword evidence="3" id="KW-1185">Reference proteome</keyword>
<protein>
    <submittedName>
        <fullName evidence="2">Lethal(3)malignant brain tumor-like protein 4</fullName>
    </submittedName>
</protein>
<dbReference type="InterPro" id="IPR050548">
    <property type="entry name" value="PcG_chromatin_remod_factors"/>
</dbReference>
<reference evidence="2 3" key="1">
    <citation type="submission" date="2022-01" db="EMBL/GenBank/DDBJ databases">
        <title>A high-quality chromosome-level genome assembly of rohu carp, Labeo rohita.</title>
        <authorList>
            <person name="Arick M.A. II"/>
            <person name="Hsu C.-Y."/>
            <person name="Magbanua Z."/>
            <person name="Pechanova O."/>
            <person name="Grover C."/>
            <person name="Miller E."/>
            <person name="Thrash A."/>
            <person name="Ezzel L."/>
            <person name="Alam S."/>
            <person name="Benzie J."/>
            <person name="Hamilton M."/>
            <person name="Karsi A."/>
            <person name="Lawrence M.L."/>
            <person name="Peterson D.G."/>
        </authorList>
    </citation>
    <scope>NUCLEOTIDE SEQUENCE [LARGE SCALE GENOMIC DNA]</scope>
    <source>
        <strain evidence="3">BAU-BD-2019</strain>
        <tissue evidence="2">Blood</tissue>
    </source>
</reference>
<dbReference type="Proteomes" id="UP000830375">
    <property type="component" value="Unassembled WGS sequence"/>
</dbReference>